<evidence type="ECO:0000313" key="3">
    <source>
        <dbReference type="EMBL" id="MCP2169310.1"/>
    </source>
</evidence>
<protein>
    <submittedName>
        <fullName evidence="3">Phospholipid/cholesterol/gamma-HCH transport system substrate-binding protein</fullName>
    </submittedName>
</protein>
<gene>
    <name evidence="3" type="ORF">LX83_006195</name>
</gene>
<dbReference type="PANTHER" id="PTHR33371">
    <property type="entry name" value="INTERMEMBRANE PHOSPHOLIPID TRANSPORT SYSTEM BINDING PROTEIN MLAD-RELATED"/>
    <property type="match status" value="1"/>
</dbReference>
<dbReference type="InterPro" id="IPR052336">
    <property type="entry name" value="MlaD_Phospholipid_Transporter"/>
</dbReference>
<keyword evidence="4" id="KW-1185">Reference proteome</keyword>
<dbReference type="GO" id="GO:0005576">
    <property type="term" value="C:extracellular region"/>
    <property type="evidence" value="ECO:0007669"/>
    <property type="project" value="TreeGrafter"/>
</dbReference>
<reference evidence="3" key="1">
    <citation type="submission" date="2022-06" db="EMBL/GenBank/DDBJ databases">
        <title>Genomic Encyclopedia of Archaeal and Bacterial Type Strains, Phase II (KMG-II): from individual species to whole genera.</title>
        <authorList>
            <person name="Goeker M."/>
        </authorList>
    </citation>
    <scope>NUCLEOTIDE SEQUENCE</scope>
    <source>
        <strain evidence="3">DSM 43935</strain>
    </source>
</reference>
<sequence length="339" mass="36511">MTRHDRRDTRARNPVRTGLVGLVLLGLLVLAATNSEDLPIIGGGTTYTAEFSEAAGLTPDNEVRVAGFKVGEVTSVRLAGDHVLVAFRVSDVWVGDQTTAAIRVKTLLGQKYLALDPVGSAPLDPDQPIPRTRTAAPYDVIEAFNGLATTVGQIDTTQLADSFTVLSQTFRDSPDSVREALAGLSTLSRTISSRDERLATLLANTRQLSTTLADHNDQFERLLADSEVVLAEVGRRREAISALLTGTQRLATELSGLVADNTARLRPALEQLDEVTEVLRRNQDDLDRSLELLGPYYRLLSNAMGNGRWLDSYLCGLVAAPPATPSSGCVPPRPQDGGR</sequence>
<dbReference type="InterPro" id="IPR005693">
    <property type="entry name" value="Mce"/>
</dbReference>
<comment type="caution">
    <text evidence="3">The sequence shown here is derived from an EMBL/GenBank/DDBJ whole genome shotgun (WGS) entry which is preliminary data.</text>
</comment>
<dbReference type="InterPro" id="IPR024516">
    <property type="entry name" value="Mce_C"/>
</dbReference>
<dbReference type="PANTHER" id="PTHR33371:SF18">
    <property type="entry name" value="MCE-FAMILY PROTEIN MCE3C"/>
    <property type="match status" value="1"/>
</dbReference>
<evidence type="ECO:0000259" key="2">
    <source>
        <dbReference type="Pfam" id="PF11887"/>
    </source>
</evidence>
<evidence type="ECO:0000313" key="4">
    <source>
        <dbReference type="Proteomes" id="UP001206128"/>
    </source>
</evidence>
<dbReference type="Pfam" id="PF11887">
    <property type="entry name" value="Mce4_CUP1"/>
    <property type="match status" value="1"/>
</dbReference>
<organism evidence="3 4">
    <name type="scientific">Goodfellowiella coeruleoviolacea</name>
    <dbReference type="NCBI Taxonomy" id="334858"/>
    <lineage>
        <taxon>Bacteria</taxon>
        <taxon>Bacillati</taxon>
        <taxon>Actinomycetota</taxon>
        <taxon>Actinomycetes</taxon>
        <taxon>Pseudonocardiales</taxon>
        <taxon>Pseudonocardiaceae</taxon>
        <taxon>Goodfellowiella</taxon>
    </lineage>
</organism>
<dbReference type="Pfam" id="PF02470">
    <property type="entry name" value="MlaD"/>
    <property type="match status" value="1"/>
</dbReference>
<dbReference type="Proteomes" id="UP001206128">
    <property type="component" value="Unassembled WGS sequence"/>
</dbReference>
<dbReference type="NCBIfam" id="TIGR00996">
    <property type="entry name" value="Mtu_fam_mce"/>
    <property type="match status" value="1"/>
</dbReference>
<proteinExistence type="predicted"/>
<name>A0AAE3KJ77_9PSEU</name>
<feature type="domain" description="Mce/MlaD" evidence="1">
    <location>
        <begin position="44"/>
        <end position="117"/>
    </location>
</feature>
<dbReference type="AlphaFoldDB" id="A0AAE3KJ77"/>
<feature type="domain" description="Mammalian cell entry C-terminal" evidence="2">
    <location>
        <begin position="121"/>
        <end position="306"/>
    </location>
</feature>
<dbReference type="RefSeq" id="WP_253778013.1">
    <property type="nucleotide sequence ID" value="NZ_JAMTCK010000018.1"/>
</dbReference>
<evidence type="ECO:0000259" key="1">
    <source>
        <dbReference type="Pfam" id="PF02470"/>
    </source>
</evidence>
<accession>A0AAE3KJ77</accession>
<dbReference type="PRINTS" id="PR01782">
    <property type="entry name" value="MCEVIRFACTOR"/>
</dbReference>
<dbReference type="EMBL" id="JAMTCK010000018">
    <property type="protein sequence ID" value="MCP2169310.1"/>
    <property type="molecule type" value="Genomic_DNA"/>
</dbReference>
<dbReference type="InterPro" id="IPR003399">
    <property type="entry name" value="Mce/MlaD"/>
</dbReference>